<sequence>MDLIQMEKEAEKSALRQVSVMLQRPDQLEKHRTYQYPSKHCKLTFAALEWLQLVQKVDKLQITQNEALKELSIVKQSASAEKQKQVEQQKPYCIYHKNNTHTMDDCKALAYHRQQQQCGGFNRSMANQYYGRDRAASFRRQFRGRHGPQFGFKEEVEVPIMWDFQKKIKLMGITQSLRDIRNSAG</sequence>
<keyword evidence="1" id="KW-1185">Reference proteome</keyword>
<evidence type="ECO:0000313" key="1">
    <source>
        <dbReference type="Proteomes" id="UP000887565"/>
    </source>
</evidence>
<evidence type="ECO:0000313" key="2">
    <source>
        <dbReference type="WBParaSite" id="nRc.2.0.1.t10291-RA"/>
    </source>
</evidence>
<name>A0A915IAI6_ROMCU</name>
<dbReference type="WBParaSite" id="nRc.2.0.1.t10291-RA">
    <property type="protein sequence ID" value="nRc.2.0.1.t10291-RA"/>
    <property type="gene ID" value="nRc.2.0.1.g10291"/>
</dbReference>
<reference evidence="2" key="1">
    <citation type="submission" date="2022-11" db="UniProtKB">
        <authorList>
            <consortium name="WormBaseParasite"/>
        </authorList>
    </citation>
    <scope>IDENTIFICATION</scope>
</reference>
<accession>A0A915IAI6</accession>
<dbReference type="Proteomes" id="UP000887565">
    <property type="component" value="Unplaced"/>
</dbReference>
<protein>
    <submittedName>
        <fullName evidence="2">Uncharacterized protein</fullName>
    </submittedName>
</protein>
<proteinExistence type="predicted"/>
<organism evidence="1 2">
    <name type="scientific">Romanomermis culicivorax</name>
    <name type="common">Nematode worm</name>
    <dbReference type="NCBI Taxonomy" id="13658"/>
    <lineage>
        <taxon>Eukaryota</taxon>
        <taxon>Metazoa</taxon>
        <taxon>Ecdysozoa</taxon>
        <taxon>Nematoda</taxon>
        <taxon>Enoplea</taxon>
        <taxon>Dorylaimia</taxon>
        <taxon>Mermithida</taxon>
        <taxon>Mermithoidea</taxon>
        <taxon>Mermithidae</taxon>
        <taxon>Romanomermis</taxon>
    </lineage>
</organism>
<dbReference type="AlphaFoldDB" id="A0A915IAI6"/>